<dbReference type="SMART" id="SM00244">
    <property type="entry name" value="PHB"/>
    <property type="match status" value="1"/>
</dbReference>
<protein>
    <submittedName>
        <fullName evidence="7">Flotillin</fullName>
    </submittedName>
</protein>
<dbReference type="PANTHER" id="PTHR13806:SF31">
    <property type="entry name" value="FLOTILLIN-LIKE PROTEIN 1-RELATED"/>
    <property type="match status" value="1"/>
</dbReference>
<dbReference type="GO" id="GO:0005886">
    <property type="term" value="C:plasma membrane"/>
    <property type="evidence" value="ECO:0007669"/>
    <property type="project" value="UniProtKB-SubCell"/>
</dbReference>
<dbReference type="Proteomes" id="UP000231501">
    <property type="component" value="Unassembled WGS sequence"/>
</dbReference>
<comment type="similarity">
    <text evidence="3">Belongs to the band 7/mec-2 family. Flotillin subfamily.</text>
</comment>
<dbReference type="InterPro" id="IPR001107">
    <property type="entry name" value="Band_7"/>
</dbReference>
<keyword evidence="4" id="KW-1003">Cell membrane</keyword>
<comment type="subcellular location">
    <subcellularLocation>
        <location evidence="2">Cell membrane</location>
    </subcellularLocation>
    <subcellularLocation>
        <location evidence="1">Membrane</location>
        <topology evidence="1">Single-pass membrane protein</topology>
    </subcellularLocation>
</comment>
<proteinExistence type="inferred from homology"/>
<evidence type="ECO:0000313" key="7">
    <source>
        <dbReference type="EMBL" id="PIM51075.1"/>
    </source>
</evidence>
<dbReference type="RefSeq" id="WP_099863658.1">
    <property type="nucleotide sequence ID" value="NZ_PEOG01000081.1"/>
</dbReference>
<dbReference type="Pfam" id="PF01145">
    <property type="entry name" value="Band_7"/>
    <property type="match status" value="1"/>
</dbReference>
<evidence type="ECO:0000256" key="5">
    <source>
        <dbReference type="ARBA" id="ARBA00023136"/>
    </source>
</evidence>
<evidence type="ECO:0000256" key="4">
    <source>
        <dbReference type="ARBA" id="ARBA00022475"/>
    </source>
</evidence>
<dbReference type="AlphaFoldDB" id="A0A2G9C3Y5"/>
<organism evidence="7 8">
    <name type="scientific">Roseateles chitinivorans</name>
    <dbReference type="NCBI Taxonomy" id="2917965"/>
    <lineage>
        <taxon>Bacteria</taxon>
        <taxon>Pseudomonadati</taxon>
        <taxon>Pseudomonadota</taxon>
        <taxon>Betaproteobacteria</taxon>
        <taxon>Burkholderiales</taxon>
        <taxon>Sphaerotilaceae</taxon>
        <taxon>Roseateles</taxon>
    </lineage>
</organism>
<dbReference type="SUPFAM" id="SSF117892">
    <property type="entry name" value="Band 7/SPFH domain"/>
    <property type="match status" value="1"/>
</dbReference>
<dbReference type="OrthoDB" id="9815577at2"/>
<evidence type="ECO:0000256" key="2">
    <source>
        <dbReference type="ARBA" id="ARBA00004236"/>
    </source>
</evidence>
<dbReference type="InterPro" id="IPR027705">
    <property type="entry name" value="Flotillin_fam"/>
</dbReference>
<dbReference type="PANTHER" id="PTHR13806">
    <property type="entry name" value="FLOTILLIN-RELATED"/>
    <property type="match status" value="1"/>
</dbReference>
<dbReference type="InterPro" id="IPR036013">
    <property type="entry name" value="Band_7/SPFH_dom_sf"/>
</dbReference>
<keyword evidence="8" id="KW-1185">Reference proteome</keyword>
<evidence type="ECO:0000259" key="6">
    <source>
        <dbReference type="SMART" id="SM00244"/>
    </source>
</evidence>
<keyword evidence="5" id="KW-0472">Membrane</keyword>
<evidence type="ECO:0000313" key="8">
    <source>
        <dbReference type="Proteomes" id="UP000231501"/>
    </source>
</evidence>
<dbReference type="Gene3D" id="3.30.479.30">
    <property type="entry name" value="Band 7 domain"/>
    <property type="match status" value="1"/>
</dbReference>
<dbReference type="InterPro" id="IPR031905">
    <property type="entry name" value="Flotillin_C"/>
</dbReference>
<evidence type="ECO:0000256" key="1">
    <source>
        <dbReference type="ARBA" id="ARBA00004167"/>
    </source>
</evidence>
<feature type="domain" description="Band 7" evidence="6">
    <location>
        <begin position="26"/>
        <end position="195"/>
    </location>
</feature>
<dbReference type="CDD" id="cd03399">
    <property type="entry name" value="SPFH_flotillin"/>
    <property type="match status" value="1"/>
</dbReference>
<dbReference type="Pfam" id="PF15975">
    <property type="entry name" value="Flot"/>
    <property type="match status" value="1"/>
</dbReference>
<gene>
    <name evidence="7" type="ORF">CS062_21745</name>
</gene>
<reference evidence="7 8" key="1">
    <citation type="submission" date="2017-11" db="EMBL/GenBank/DDBJ databases">
        <title>Draft genome sequence of Mitsuaria sp. HWN-4.</title>
        <authorList>
            <person name="Gundlapally S.R."/>
        </authorList>
    </citation>
    <scope>NUCLEOTIDE SEQUENCE [LARGE SCALE GENOMIC DNA]</scope>
    <source>
        <strain evidence="7 8">HWN-4</strain>
    </source>
</reference>
<name>A0A2G9C3Y5_9BURK</name>
<dbReference type="EMBL" id="PEOG01000081">
    <property type="protein sequence ID" value="PIM51075.1"/>
    <property type="molecule type" value="Genomic_DNA"/>
</dbReference>
<accession>A0A2G9C3Y5</accession>
<sequence>MSNLIELLTIAGIALVALLTIGFVFARLYKRSTKETAFVRTGLGGQKVIMDGGAIVLPVFHERVLVNMNTLKLEVQRRERESLITRDRMRVDVTAAFFVRVKQTEEAVSIAAQTLGARTMSPDELKALVEDKFVDSLRATAATMSIQELQDKRRDFVQAVQNAVAEDLEKNGLELESVSLTSLDQTDKQFFNPNNAFDAEGLTRLTEQTEARRKQRNDVEQDTEVQVRTKNLDATRQKLNIEKDQEFATLSQQREIEITRAEQVALIASQQAERTRQAEAAKIEAERQVSQKRIEADREIKSAEIEKNLVVQTREIELERKTEMQRAEQRKQVEIARQDTQIAIATKSREQSDADAAANMARADAVKAEELVNTARQVAVAEREKNIQLIEASKEAEQLAIAVRVSASAEKEAALDRAEALTIEAQAKQAAALAEAEGRRAINEALNTLSAAQIDLQVRTMLLQQLPTILEQAVRPMEKIDSIRIFQVNGMPGASNDGGAANGQGGVGGSGANAGATFPEQVMNSALQYQIAKPIVDAVMKDAGLSNEGITGVAQSLAGMLGQGNGAPVPAPQRVLDGPHA</sequence>
<comment type="caution">
    <text evidence="7">The sequence shown here is derived from an EMBL/GenBank/DDBJ whole genome shotgun (WGS) entry which is preliminary data.</text>
</comment>
<evidence type="ECO:0000256" key="3">
    <source>
        <dbReference type="ARBA" id="ARBA00007161"/>
    </source>
</evidence>